<keyword evidence="1" id="KW-1133">Transmembrane helix</keyword>
<accession>A0ABP7A2A3</accession>
<protein>
    <recommendedName>
        <fullName evidence="4">DUF4386 family protein</fullName>
    </recommendedName>
</protein>
<feature type="transmembrane region" description="Helical" evidence="1">
    <location>
        <begin position="186"/>
        <end position="204"/>
    </location>
</feature>
<dbReference type="Proteomes" id="UP001501490">
    <property type="component" value="Unassembled WGS sequence"/>
</dbReference>
<name>A0ABP7A2A3_9ACTN</name>
<evidence type="ECO:0000313" key="2">
    <source>
        <dbReference type="EMBL" id="GAA3623562.1"/>
    </source>
</evidence>
<feature type="transmembrane region" description="Helical" evidence="1">
    <location>
        <begin position="125"/>
        <end position="152"/>
    </location>
</feature>
<proteinExistence type="predicted"/>
<organism evidence="2 3">
    <name type="scientific">Microlunatus ginsengisoli</name>
    <dbReference type="NCBI Taxonomy" id="363863"/>
    <lineage>
        <taxon>Bacteria</taxon>
        <taxon>Bacillati</taxon>
        <taxon>Actinomycetota</taxon>
        <taxon>Actinomycetes</taxon>
        <taxon>Propionibacteriales</taxon>
        <taxon>Propionibacteriaceae</taxon>
        <taxon>Microlunatus</taxon>
    </lineage>
</organism>
<feature type="transmembrane region" description="Helical" evidence="1">
    <location>
        <begin position="48"/>
        <end position="66"/>
    </location>
</feature>
<keyword evidence="3" id="KW-1185">Reference proteome</keyword>
<dbReference type="RefSeq" id="WP_344805416.1">
    <property type="nucleotide sequence ID" value="NZ_BAABAB010000018.1"/>
</dbReference>
<keyword evidence="1" id="KW-0812">Transmembrane</keyword>
<evidence type="ECO:0008006" key="4">
    <source>
        <dbReference type="Google" id="ProtNLM"/>
    </source>
</evidence>
<evidence type="ECO:0000313" key="3">
    <source>
        <dbReference type="Proteomes" id="UP001501490"/>
    </source>
</evidence>
<comment type="caution">
    <text evidence="2">The sequence shown here is derived from an EMBL/GenBank/DDBJ whole genome shotgun (WGS) entry which is preliminary data.</text>
</comment>
<evidence type="ECO:0000256" key="1">
    <source>
        <dbReference type="SAM" id="Phobius"/>
    </source>
</evidence>
<reference evidence="3" key="1">
    <citation type="journal article" date="2019" name="Int. J. Syst. Evol. Microbiol.">
        <title>The Global Catalogue of Microorganisms (GCM) 10K type strain sequencing project: providing services to taxonomists for standard genome sequencing and annotation.</title>
        <authorList>
            <consortium name="The Broad Institute Genomics Platform"/>
            <consortium name="The Broad Institute Genome Sequencing Center for Infectious Disease"/>
            <person name="Wu L."/>
            <person name="Ma J."/>
        </authorList>
    </citation>
    <scope>NUCLEOTIDE SEQUENCE [LARGE SCALE GENOMIC DNA]</scope>
    <source>
        <strain evidence="3">JCM 16929</strain>
    </source>
</reference>
<feature type="transmembrane region" description="Helical" evidence="1">
    <location>
        <begin position="78"/>
        <end position="105"/>
    </location>
</feature>
<feature type="transmembrane region" description="Helical" evidence="1">
    <location>
        <begin position="159"/>
        <end position="180"/>
    </location>
</feature>
<gene>
    <name evidence="2" type="ORF">GCM10022236_27430</name>
</gene>
<sequence>MTVTTTKLTRAAGLAAVAGGLLFIAVQIKHPLLDAPFTTTTEYAVRETAKIFMAILSLIGVTGIYLRQVRQTGVVGLIGYAILGLGYLGIFSVQVVGVFVLPVLASQQPGYVNDVLAVATHGTPVGDIGAVGVLINGAGIAYIAGGIIFGIALFRAGILARWAALLLSVGAVATVATSQLPELTQRLFAIPVSVALVGLGYSLWREQRTTKTVPTPVGSQLDPTDAK</sequence>
<dbReference type="EMBL" id="BAABAB010000018">
    <property type="protein sequence ID" value="GAA3623562.1"/>
    <property type="molecule type" value="Genomic_DNA"/>
</dbReference>
<feature type="transmembrane region" description="Helical" evidence="1">
    <location>
        <begin position="12"/>
        <end position="28"/>
    </location>
</feature>
<keyword evidence="1" id="KW-0472">Membrane</keyword>